<proteinExistence type="predicted"/>
<dbReference type="AlphaFoldDB" id="A0A4Y2DUR5"/>
<accession>A0A4Y2DUR5</accession>
<feature type="region of interest" description="Disordered" evidence="1">
    <location>
        <begin position="61"/>
        <end position="82"/>
    </location>
</feature>
<dbReference type="EMBL" id="BGPR01000445">
    <property type="protein sequence ID" value="GBM20633.1"/>
    <property type="molecule type" value="Genomic_DNA"/>
</dbReference>
<evidence type="ECO:0000313" key="2">
    <source>
        <dbReference type="EMBL" id="GBM20633.1"/>
    </source>
</evidence>
<keyword evidence="3" id="KW-1185">Reference proteome</keyword>
<protein>
    <submittedName>
        <fullName evidence="2">Uncharacterized protein</fullName>
    </submittedName>
</protein>
<name>A0A4Y2DUR5_ARAVE</name>
<organism evidence="2 3">
    <name type="scientific">Araneus ventricosus</name>
    <name type="common">Orbweaver spider</name>
    <name type="synonym">Epeira ventricosa</name>
    <dbReference type="NCBI Taxonomy" id="182803"/>
    <lineage>
        <taxon>Eukaryota</taxon>
        <taxon>Metazoa</taxon>
        <taxon>Ecdysozoa</taxon>
        <taxon>Arthropoda</taxon>
        <taxon>Chelicerata</taxon>
        <taxon>Arachnida</taxon>
        <taxon>Araneae</taxon>
        <taxon>Araneomorphae</taxon>
        <taxon>Entelegynae</taxon>
        <taxon>Araneoidea</taxon>
        <taxon>Araneidae</taxon>
        <taxon>Araneus</taxon>
    </lineage>
</organism>
<evidence type="ECO:0000313" key="3">
    <source>
        <dbReference type="Proteomes" id="UP000499080"/>
    </source>
</evidence>
<sequence length="96" mass="10818">MCAQIPLVNDVRKCACEHRTQNPSYNRSAPEGEHLTPTYDLTCNRPSPNTMDLQWNRVSSLEPSGNKAETFPLGHHQGTESHSASRVIKEIWLLSM</sequence>
<evidence type="ECO:0000256" key="1">
    <source>
        <dbReference type="SAM" id="MobiDB-lite"/>
    </source>
</evidence>
<dbReference type="Proteomes" id="UP000499080">
    <property type="component" value="Unassembled WGS sequence"/>
</dbReference>
<gene>
    <name evidence="2" type="ORF">AVEN_230228_1</name>
</gene>
<reference evidence="2 3" key="1">
    <citation type="journal article" date="2019" name="Sci. Rep.">
        <title>Orb-weaving spider Araneus ventricosus genome elucidates the spidroin gene catalogue.</title>
        <authorList>
            <person name="Kono N."/>
            <person name="Nakamura H."/>
            <person name="Ohtoshi R."/>
            <person name="Moran D.A.P."/>
            <person name="Shinohara A."/>
            <person name="Yoshida Y."/>
            <person name="Fujiwara M."/>
            <person name="Mori M."/>
            <person name="Tomita M."/>
            <person name="Arakawa K."/>
        </authorList>
    </citation>
    <scope>NUCLEOTIDE SEQUENCE [LARGE SCALE GENOMIC DNA]</scope>
</reference>
<comment type="caution">
    <text evidence="2">The sequence shown here is derived from an EMBL/GenBank/DDBJ whole genome shotgun (WGS) entry which is preliminary data.</text>
</comment>